<feature type="transmembrane region" description="Helical" evidence="11">
    <location>
        <begin position="12"/>
        <end position="33"/>
    </location>
</feature>
<organism evidence="12 13">
    <name type="scientific">Sphaerobolus stellatus (strain SS14)</name>
    <dbReference type="NCBI Taxonomy" id="990650"/>
    <lineage>
        <taxon>Eukaryota</taxon>
        <taxon>Fungi</taxon>
        <taxon>Dikarya</taxon>
        <taxon>Basidiomycota</taxon>
        <taxon>Agaricomycotina</taxon>
        <taxon>Agaricomycetes</taxon>
        <taxon>Phallomycetidae</taxon>
        <taxon>Geastrales</taxon>
        <taxon>Sphaerobolaceae</taxon>
        <taxon>Sphaerobolus</taxon>
    </lineage>
</organism>
<comment type="subcellular location">
    <subcellularLocation>
        <location evidence="1">Mitochondrion membrane</location>
        <topology evidence="1">Multi-pass membrane protein</topology>
    </subcellularLocation>
</comment>
<gene>
    <name evidence="12" type="ORF">M422DRAFT_266836</name>
</gene>
<dbReference type="InterPro" id="IPR023395">
    <property type="entry name" value="MCP_dom_sf"/>
</dbReference>
<evidence type="ECO:0000256" key="3">
    <source>
        <dbReference type="ARBA" id="ARBA00022448"/>
    </source>
</evidence>
<dbReference type="PROSITE" id="PS50920">
    <property type="entry name" value="SOLCAR"/>
    <property type="match status" value="1"/>
</dbReference>
<evidence type="ECO:0000313" key="12">
    <source>
        <dbReference type="EMBL" id="KIJ31459.1"/>
    </source>
</evidence>
<dbReference type="Gene3D" id="1.50.40.10">
    <property type="entry name" value="Mitochondrial carrier domain"/>
    <property type="match status" value="1"/>
</dbReference>
<evidence type="ECO:0000256" key="10">
    <source>
        <dbReference type="RuleBase" id="RU000488"/>
    </source>
</evidence>
<evidence type="ECO:0000256" key="11">
    <source>
        <dbReference type="SAM" id="Phobius"/>
    </source>
</evidence>
<keyword evidence="5" id="KW-0677">Repeat</keyword>
<dbReference type="InterPro" id="IPR018108">
    <property type="entry name" value="MCP_transmembrane"/>
</dbReference>
<dbReference type="InterPro" id="IPR050567">
    <property type="entry name" value="Mitochondrial_Carrier"/>
</dbReference>
<dbReference type="Proteomes" id="UP000054279">
    <property type="component" value="Unassembled WGS sequence"/>
</dbReference>
<accession>A0A0C9UAA4</accession>
<evidence type="ECO:0000313" key="13">
    <source>
        <dbReference type="Proteomes" id="UP000054279"/>
    </source>
</evidence>
<evidence type="ECO:0008006" key="14">
    <source>
        <dbReference type="Google" id="ProtNLM"/>
    </source>
</evidence>
<evidence type="ECO:0000256" key="5">
    <source>
        <dbReference type="ARBA" id="ARBA00022737"/>
    </source>
</evidence>
<keyword evidence="6 11" id="KW-1133">Transmembrane helix</keyword>
<dbReference type="PANTHER" id="PTHR45624">
    <property type="entry name" value="MITOCHONDRIAL BASIC AMINO ACIDS TRANSPORTER-RELATED"/>
    <property type="match status" value="1"/>
</dbReference>
<dbReference type="GO" id="GO:0031966">
    <property type="term" value="C:mitochondrial membrane"/>
    <property type="evidence" value="ECO:0007669"/>
    <property type="project" value="UniProtKB-SubCell"/>
</dbReference>
<keyword evidence="4 9" id="KW-0812">Transmembrane</keyword>
<dbReference type="AlphaFoldDB" id="A0A0C9UAA4"/>
<evidence type="ECO:0000256" key="8">
    <source>
        <dbReference type="ARBA" id="ARBA00023136"/>
    </source>
</evidence>
<evidence type="ECO:0000256" key="6">
    <source>
        <dbReference type="ARBA" id="ARBA00022989"/>
    </source>
</evidence>
<evidence type="ECO:0000256" key="7">
    <source>
        <dbReference type="ARBA" id="ARBA00023128"/>
    </source>
</evidence>
<evidence type="ECO:0000256" key="1">
    <source>
        <dbReference type="ARBA" id="ARBA00004225"/>
    </source>
</evidence>
<feature type="transmembrane region" description="Helical" evidence="11">
    <location>
        <begin position="73"/>
        <end position="94"/>
    </location>
</feature>
<comment type="similarity">
    <text evidence="2 10">Belongs to the mitochondrial carrier (TC 2.A.29) family.</text>
</comment>
<keyword evidence="3 10" id="KW-0813">Transport</keyword>
<keyword evidence="8 9" id="KW-0472">Membrane</keyword>
<evidence type="ECO:0000256" key="4">
    <source>
        <dbReference type="ARBA" id="ARBA00022692"/>
    </source>
</evidence>
<name>A0A0C9UAA4_SPHS4</name>
<evidence type="ECO:0000256" key="9">
    <source>
        <dbReference type="PROSITE-ProRule" id="PRU00282"/>
    </source>
</evidence>
<evidence type="ECO:0000256" key="2">
    <source>
        <dbReference type="ARBA" id="ARBA00006375"/>
    </source>
</evidence>
<dbReference type="EMBL" id="KN837242">
    <property type="protein sequence ID" value="KIJ31459.1"/>
    <property type="molecule type" value="Genomic_DNA"/>
</dbReference>
<dbReference type="Pfam" id="PF00153">
    <property type="entry name" value="Mito_carr"/>
    <property type="match status" value="1"/>
</dbReference>
<reference evidence="12 13" key="1">
    <citation type="submission" date="2014-06" db="EMBL/GenBank/DDBJ databases">
        <title>Evolutionary Origins and Diversification of the Mycorrhizal Mutualists.</title>
        <authorList>
            <consortium name="DOE Joint Genome Institute"/>
            <consortium name="Mycorrhizal Genomics Consortium"/>
            <person name="Kohler A."/>
            <person name="Kuo A."/>
            <person name="Nagy L.G."/>
            <person name="Floudas D."/>
            <person name="Copeland A."/>
            <person name="Barry K.W."/>
            <person name="Cichocki N."/>
            <person name="Veneault-Fourrey C."/>
            <person name="LaButti K."/>
            <person name="Lindquist E.A."/>
            <person name="Lipzen A."/>
            <person name="Lundell T."/>
            <person name="Morin E."/>
            <person name="Murat C."/>
            <person name="Riley R."/>
            <person name="Ohm R."/>
            <person name="Sun H."/>
            <person name="Tunlid A."/>
            <person name="Henrissat B."/>
            <person name="Grigoriev I.V."/>
            <person name="Hibbett D.S."/>
            <person name="Martin F."/>
        </authorList>
    </citation>
    <scope>NUCLEOTIDE SEQUENCE [LARGE SCALE GENOMIC DNA]</scope>
    <source>
        <strain evidence="12 13">SS14</strain>
    </source>
</reference>
<dbReference type="OrthoDB" id="193856at2759"/>
<protein>
    <recommendedName>
        <fullName evidence="14">ADP,ATP carrier protein</fullName>
    </recommendedName>
</protein>
<keyword evidence="7" id="KW-0496">Mitochondrion</keyword>
<keyword evidence="13" id="KW-1185">Reference proteome</keyword>
<dbReference type="GO" id="GO:0022857">
    <property type="term" value="F:transmembrane transporter activity"/>
    <property type="evidence" value="ECO:0007669"/>
    <property type="project" value="TreeGrafter"/>
</dbReference>
<dbReference type="HOGENOM" id="CLU_2198660_0_0_1"/>
<sequence length="108" mass="12114">MRNFDKLRGAPFEISTGIATFLSGGITAFVYWLPAITVDNINNRMMGADLTARGVNFRNTARQIYRTEGVRSFYAGLATCVLWAFPVNVAMLLVKRILRLINAEKARQ</sequence>
<feature type="repeat" description="Solcar" evidence="9">
    <location>
        <begin position="15"/>
        <end position="101"/>
    </location>
</feature>
<dbReference type="SUPFAM" id="SSF103506">
    <property type="entry name" value="Mitochondrial carrier"/>
    <property type="match status" value="1"/>
</dbReference>
<proteinExistence type="inferred from homology"/>